<dbReference type="PANTHER" id="PTHR23011:SF41">
    <property type="entry name" value="CYCLIC NUCLEOTIDE-BINDING DOMAIN-CONTAINING PROTEIN"/>
    <property type="match status" value="1"/>
</dbReference>
<dbReference type="EMBL" id="JARBDR010000923">
    <property type="protein sequence ID" value="KAJ8298101.1"/>
    <property type="molecule type" value="Genomic_DNA"/>
</dbReference>
<proteinExistence type="predicted"/>
<evidence type="ECO:0000313" key="1">
    <source>
        <dbReference type="EMBL" id="KAJ8298101.1"/>
    </source>
</evidence>
<reference evidence="1 2" key="1">
    <citation type="submission" date="2022-12" db="EMBL/GenBank/DDBJ databases">
        <title>Chromosome-level genome of Tegillarca granosa.</title>
        <authorList>
            <person name="Kim J."/>
        </authorList>
    </citation>
    <scope>NUCLEOTIDE SEQUENCE [LARGE SCALE GENOMIC DNA]</scope>
    <source>
        <strain evidence="1">Teg-2019</strain>
        <tissue evidence="1">Adductor muscle</tissue>
    </source>
</reference>
<accession>A0ABQ9DXW4</accession>
<dbReference type="SUPFAM" id="SSF51206">
    <property type="entry name" value="cAMP-binding domain-like"/>
    <property type="match status" value="1"/>
</dbReference>
<sequence>MEKGNGSGSKQLRALSRGLGRVQRKRREAASRLLTLGETTTSYISETEPDFDVIIKEPLLRQRKEQIDFCKSLKVFHDFPCEVFADHPSQFFFQYFRQGDVVVRCSRDTPYIVVVKTGKCKVVSDFKEKSSDRLSSAMFSTDLEHAFPLYTEMKKIEAKRPKSDTALDDKNKFKSTICAGMLTGTVDKMSLVENVQSVQSYPSHDIIKDHVHVFRDWNKYKSSLVSGIVSRNKEKQKIWVGGVPSSVSNG</sequence>
<gene>
    <name evidence="1" type="ORF">KUTeg_024632</name>
</gene>
<dbReference type="Proteomes" id="UP001217089">
    <property type="component" value="Unassembled WGS sequence"/>
</dbReference>
<evidence type="ECO:0000313" key="2">
    <source>
        <dbReference type="Proteomes" id="UP001217089"/>
    </source>
</evidence>
<organism evidence="1 2">
    <name type="scientific">Tegillarca granosa</name>
    <name type="common">Malaysian cockle</name>
    <name type="synonym">Anadara granosa</name>
    <dbReference type="NCBI Taxonomy" id="220873"/>
    <lineage>
        <taxon>Eukaryota</taxon>
        <taxon>Metazoa</taxon>
        <taxon>Spiralia</taxon>
        <taxon>Lophotrochozoa</taxon>
        <taxon>Mollusca</taxon>
        <taxon>Bivalvia</taxon>
        <taxon>Autobranchia</taxon>
        <taxon>Pteriomorphia</taxon>
        <taxon>Arcoida</taxon>
        <taxon>Arcoidea</taxon>
        <taxon>Arcidae</taxon>
        <taxon>Tegillarca</taxon>
    </lineage>
</organism>
<dbReference type="InterPro" id="IPR014710">
    <property type="entry name" value="RmlC-like_jellyroll"/>
</dbReference>
<dbReference type="Gene3D" id="2.60.120.10">
    <property type="entry name" value="Jelly Rolls"/>
    <property type="match status" value="1"/>
</dbReference>
<name>A0ABQ9DXW4_TEGGR</name>
<dbReference type="PANTHER" id="PTHR23011">
    <property type="entry name" value="CYCLIC NUCLEOTIDE-BINDING DOMAIN CONTAINING PROTEIN"/>
    <property type="match status" value="1"/>
</dbReference>
<evidence type="ECO:0008006" key="3">
    <source>
        <dbReference type="Google" id="ProtNLM"/>
    </source>
</evidence>
<keyword evidence="2" id="KW-1185">Reference proteome</keyword>
<dbReference type="InterPro" id="IPR018490">
    <property type="entry name" value="cNMP-bd_dom_sf"/>
</dbReference>
<comment type="caution">
    <text evidence="1">The sequence shown here is derived from an EMBL/GenBank/DDBJ whole genome shotgun (WGS) entry which is preliminary data.</text>
</comment>
<protein>
    <recommendedName>
        <fullName evidence="3">Cyclic nucleotide-binding domain-containing protein</fullName>
    </recommendedName>
</protein>